<reference evidence="2" key="1">
    <citation type="submission" date="2013-07" db="EMBL/GenBank/DDBJ databases">
        <title>Transcriptome sequencing and developmental regulation of gene expression in Anopheles aquasalis.</title>
        <authorList>
            <consortium name="Brazilian Malaria Network (MCT/CNPq/MS/SCTIE/DECIT/PRONEX 555648/2009-5) and Research Network on Bioactive Molecules from Arthropod Vectors (NAP-MOBIARVE"/>
            <consortium name="University of Sao Paulo)"/>
            <person name="Marinotti O."/>
            <person name="Ribeiro J.M.C."/>
            <person name="Costa-da-Silva A.L."/>
            <person name="Silva M.C.P."/>
            <person name="Lopes A.R."/>
            <person name="Barros M.S."/>
            <person name="Sa-Nunes A."/>
            <person name="Konjin B.B."/>
            <person name="Carvalho E."/>
            <person name="Suesdek L."/>
            <person name="Silva-Neto M.A.C."/>
            <person name="Capurro M.L."/>
        </authorList>
    </citation>
    <scope>NUCLEOTIDE SEQUENCE</scope>
    <source>
        <tissue evidence="2">Whole body</tissue>
    </source>
</reference>
<feature type="transmembrane region" description="Helical" evidence="1">
    <location>
        <begin position="20"/>
        <end position="47"/>
    </location>
</feature>
<evidence type="ECO:0000313" key="2">
    <source>
        <dbReference type="EMBL" id="JAA99216.1"/>
    </source>
</evidence>
<evidence type="ECO:0000256" key="1">
    <source>
        <dbReference type="SAM" id="Phobius"/>
    </source>
</evidence>
<dbReference type="EMBL" id="GAMD01002374">
    <property type="protein sequence ID" value="JAA99216.1"/>
    <property type="molecule type" value="mRNA"/>
</dbReference>
<organism evidence="2">
    <name type="scientific">Anopheles aquasalis</name>
    <name type="common">Malaria mosquito</name>
    <dbReference type="NCBI Taxonomy" id="42839"/>
    <lineage>
        <taxon>Eukaryota</taxon>
        <taxon>Metazoa</taxon>
        <taxon>Ecdysozoa</taxon>
        <taxon>Arthropoda</taxon>
        <taxon>Hexapoda</taxon>
        <taxon>Insecta</taxon>
        <taxon>Pterygota</taxon>
        <taxon>Neoptera</taxon>
        <taxon>Endopterygota</taxon>
        <taxon>Diptera</taxon>
        <taxon>Nematocera</taxon>
        <taxon>Culicoidea</taxon>
        <taxon>Culicidae</taxon>
        <taxon>Anophelinae</taxon>
        <taxon>Anopheles</taxon>
    </lineage>
</organism>
<proteinExistence type="evidence at transcript level"/>
<sequence>MNSPLSSRSNDSYPSKHIMFPLFPSFPACVLFGVVCICRCVCVVCVVRRCVKLDRESWKRTIEFILHPQQPGVCYCSVVFNPIHPPWSNPNLLLSLSLIAHDP</sequence>
<keyword evidence="1" id="KW-1133">Transmembrane helix</keyword>
<protein>
    <submittedName>
        <fullName evidence="2">Uncharacterized protein</fullName>
    </submittedName>
</protein>
<keyword evidence="1" id="KW-0812">Transmembrane</keyword>
<keyword evidence="1" id="KW-0472">Membrane</keyword>
<accession>T1DQM7</accession>
<name>T1DQM7_ANOAQ</name>
<dbReference type="AlphaFoldDB" id="T1DQM7"/>